<evidence type="ECO:0000256" key="6">
    <source>
        <dbReference type="ARBA" id="ARBA00023242"/>
    </source>
</evidence>
<dbReference type="PANTHER" id="PTHR24394:SF29">
    <property type="entry name" value="MYONEURIN"/>
    <property type="match status" value="1"/>
</dbReference>
<dbReference type="Pfam" id="PF13912">
    <property type="entry name" value="zf-C2H2_6"/>
    <property type="match status" value="4"/>
</dbReference>
<comment type="subcellular location">
    <subcellularLocation>
        <location evidence="1">Nucleus</location>
    </subcellularLocation>
</comment>
<dbReference type="SUPFAM" id="SSF57667">
    <property type="entry name" value="beta-beta-alpha zinc fingers"/>
    <property type="match status" value="4"/>
</dbReference>
<organism evidence="9 10">
    <name type="scientific">Nezara viridula</name>
    <name type="common">Southern green stink bug</name>
    <name type="synonym">Cimex viridulus</name>
    <dbReference type="NCBI Taxonomy" id="85310"/>
    <lineage>
        <taxon>Eukaryota</taxon>
        <taxon>Metazoa</taxon>
        <taxon>Ecdysozoa</taxon>
        <taxon>Arthropoda</taxon>
        <taxon>Hexapoda</taxon>
        <taxon>Insecta</taxon>
        <taxon>Pterygota</taxon>
        <taxon>Neoptera</taxon>
        <taxon>Paraneoptera</taxon>
        <taxon>Hemiptera</taxon>
        <taxon>Heteroptera</taxon>
        <taxon>Panheteroptera</taxon>
        <taxon>Pentatomomorpha</taxon>
        <taxon>Pentatomoidea</taxon>
        <taxon>Pentatomidae</taxon>
        <taxon>Pentatominae</taxon>
        <taxon>Nezara</taxon>
    </lineage>
</organism>
<keyword evidence="4 7" id="KW-0863">Zinc-finger</keyword>
<evidence type="ECO:0000256" key="3">
    <source>
        <dbReference type="ARBA" id="ARBA00022737"/>
    </source>
</evidence>
<evidence type="ECO:0000256" key="1">
    <source>
        <dbReference type="ARBA" id="ARBA00004123"/>
    </source>
</evidence>
<evidence type="ECO:0000313" key="9">
    <source>
        <dbReference type="EMBL" id="CAH1408258.1"/>
    </source>
</evidence>
<gene>
    <name evidence="9" type="ORF">NEZAVI_LOCUS15822</name>
</gene>
<accession>A0A9P0HV86</accession>
<feature type="domain" description="C2H2-type" evidence="8">
    <location>
        <begin position="11"/>
        <end position="38"/>
    </location>
</feature>
<sequence>MTSKTKIQRTYSCSVCGKKLSSSVALRSHLKTHSGIKSFCCEYCGVLYSTKQNLMAHLLRIHNINADSTRSCDICGKQFFRKCAFDTHYLIHLKQKPFKCHICHKYFRQKITRDVHVDTHTGDYKYSCPKCGKKFLTASKCKEHTEKKKGLCLDLLIQSRDVDFNLDDNWTDEIINSLKFDCRVTDKILDLPMSNSFNLNQEDAIEFFCAMPQCSDTSFKNKTLLKKHISRSHLSSGSLLQNEVSYESNNCGIFTSENTKNQTCEKPFPNVIQNEHSKRPSGDSSNSTEFSCTECYKNFKTLQGLEYHKRAHKGFYNFICDICGKLFIRNSHFVSHMKTHSNMRPYCCSICWKSYKSNKNLKEHVKFKHPIG</sequence>
<keyword evidence="6" id="KW-0539">Nucleus</keyword>
<reference evidence="9" key="1">
    <citation type="submission" date="2022-01" db="EMBL/GenBank/DDBJ databases">
        <authorList>
            <person name="King R."/>
        </authorList>
    </citation>
    <scope>NUCLEOTIDE SEQUENCE</scope>
</reference>
<keyword evidence="2" id="KW-0479">Metal-binding</keyword>
<evidence type="ECO:0000256" key="5">
    <source>
        <dbReference type="ARBA" id="ARBA00022833"/>
    </source>
</evidence>
<dbReference type="GO" id="GO:0005634">
    <property type="term" value="C:nucleus"/>
    <property type="evidence" value="ECO:0007669"/>
    <property type="project" value="UniProtKB-SubCell"/>
</dbReference>
<name>A0A9P0HV86_NEZVI</name>
<dbReference type="InterPro" id="IPR036236">
    <property type="entry name" value="Znf_C2H2_sf"/>
</dbReference>
<dbReference type="GO" id="GO:0008270">
    <property type="term" value="F:zinc ion binding"/>
    <property type="evidence" value="ECO:0007669"/>
    <property type="project" value="UniProtKB-KW"/>
</dbReference>
<feature type="domain" description="C2H2-type" evidence="8">
    <location>
        <begin position="39"/>
        <end position="62"/>
    </location>
</feature>
<dbReference type="PROSITE" id="PS00028">
    <property type="entry name" value="ZINC_FINGER_C2H2_1"/>
    <property type="match status" value="7"/>
</dbReference>
<feature type="domain" description="C2H2-type" evidence="8">
    <location>
        <begin position="290"/>
        <end position="314"/>
    </location>
</feature>
<dbReference type="InterPro" id="IPR013087">
    <property type="entry name" value="Znf_C2H2_type"/>
</dbReference>
<keyword evidence="10" id="KW-1185">Reference proteome</keyword>
<dbReference type="PANTHER" id="PTHR24394">
    <property type="entry name" value="ZINC FINGER PROTEIN"/>
    <property type="match status" value="1"/>
</dbReference>
<keyword evidence="3" id="KW-0677">Repeat</keyword>
<dbReference type="Gene3D" id="3.30.160.60">
    <property type="entry name" value="Classic Zinc Finger"/>
    <property type="match status" value="6"/>
</dbReference>
<protein>
    <recommendedName>
        <fullName evidence="8">C2H2-type domain-containing protein</fullName>
    </recommendedName>
</protein>
<dbReference type="OrthoDB" id="6077919at2759"/>
<dbReference type="Proteomes" id="UP001152798">
    <property type="component" value="Chromosome 7"/>
</dbReference>
<evidence type="ECO:0000256" key="2">
    <source>
        <dbReference type="ARBA" id="ARBA00022723"/>
    </source>
</evidence>
<dbReference type="GO" id="GO:0000981">
    <property type="term" value="F:DNA-binding transcription factor activity, RNA polymerase II-specific"/>
    <property type="evidence" value="ECO:0007669"/>
    <property type="project" value="TreeGrafter"/>
</dbReference>
<feature type="domain" description="C2H2-type" evidence="8">
    <location>
        <begin position="346"/>
        <end position="369"/>
    </location>
</feature>
<dbReference type="FunFam" id="3.30.160.60:FF:000446">
    <property type="entry name" value="Zinc finger protein"/>
    <property type="match status" value="2"/>
</dbReference>
<dbReference type="EMBL" id="OV725083">
    <property type="protein sequence ID" value="CAH1408258.1"/>
    <property type="molecule type" value="Genomic_DNA"/>
</dbReference>
<dbReference type="PROSITE" id="PS50157">
    <property type="entry name" value="ZINC_FINGER_C2H2_2"/>
    <property type="match status" value="7"/>
</dbReference>
<feature type="domain" description="C2H2-type" evidence="8">
    <location>
        <begin position="98"/>
        <end position="125"/>
    </location>
</feature>
<evidence type="ECO:0000259" key="8">
    <source>
        <dbReference type="PROSITE" id="PS50157"/>
    </source>
</evidence>
<dbReference type="SMART" id="SM00355">
    <property type="entry name" value="ZnF_C2H2"/>
    <property type="match status" value="9"/>
</dbReference>
<keyword evidence="5" id="KW-0862">Zinc</keyword>
<evidence type="ECO:0000256" key="7">
    <source>
        <dbReference type="PROSITE-ProRule" id="PRU00042"/>
    </source>
</evidence>
<feature type="domain" description="C2H2-type" evidence="8">
    <location>
        <begin position="318"/>
        <end position="345"/>
    </location>
</feature>
<proteinExistence type="predicted"/>
<dbReference type="AlphaFoldDB" id="A0A9P0HV86"/>
<dbReference type="Pfam" id="PF00096">
    <property type="entry name" value="zf-C2H2"/>
    <property type="match status" value="1"/>
</dbReference>
<evidence type="ECO:0000313" key="10">
    <source>
        <dbReference type="Proteomes" id="UP001152798"/>
    </source>
</evidence>
<evidence type="ECO:0000256" key="4">
    <source>
        <dbReference type="ARBA" id="ARBA00022771"/>
    </source>
</evidence>
<feature type="domain" description="C2H2-type" evidence="8">
    <location>
        <begin position="70"/>
        <end position="97"/>
    </location>
</feature>